<reference evidence="1" key="1">
    <citation type="submission" date="2021-02" db="EMBL/GenBank/DDBJ databases">
        <authorList>
            <consortium name="DOE Joint Genome Institute"/>
            <person name="Ahrendt S."/>
            <person name="Looney B.P."/>
            <person name="Miyauchi S."/>
            <person name="Morin E."/>
            <person name="Drula E."/>
            <person name="Courty P.E."/>
            <person name="Chicoki N."/>
            <person name="Fauchery L."/>
            <person name="Kohler A."/>
            <person name="Kuo A."/>
            <person name="Labutti K."/>
            <person name="Pangilinan J."/>
            <person name="Lipzen A."/>
            <person name="Riley R."/>
            <person name="Andreopoulos W."/>
            <person name="He G."/>
            <person name="Johnson J."/>
            <person name="Barry K.W."/>
            <person name="Grigoriev I.V."/>
            <person name="Nagy L."/>
            <person name="Hibbett D."/>
            <person name="Henrissat B."/>
            <person name="Matheny P.B."/>
            <person name="Labbe J."/>
            <person name="Martin F."/>
        </authorList>
    </citation>
    <scope>NUCLEOTIDE SEQUENCE</scope>
    <source>
        <strain evidence="1">FP105234-sp</strain>
    </source>
</reference>
<accession>A0ACB8R248</accession>
<proteinExistence type="predicted"/>
<dbReference type="EMBL" id="MU276564">
    <property type="protein sequence ID" value="KAI0038201.1"/>
    <property type="molecule type" value="Genomic_DNA"/>
</dbReference>
<name>A0ACB8R248_9AGAM</name>
<comment type="caution">
    <text evidence="1">The sequence shown here is derived from an EMBL/GenBank/DDBJ whole genome shotgun (WGS) entry which is preliminary data.</text>
</comment>
<keyword evidence="2" id="KW-1185">Reference proteome</keyword>
<dbReference type="Proteomes" id="UP000814033">
    <property type="component" value="Unassembled WGS sequence"/>
</dbReference>
<reference evidence="1" key="2">
    <citation type="journal article" date="2022" name="New Phytol.">
        <title>Evolutionary transition to the ectomycorrhizal habit in the genomes of a hyperdiverse lineage of mushroom-forming fungi.</title>
        <authorList>
            <person name="Looney B."/>
            <person name="Miyauchi S."/>
            <person name="Morin E."/>
            <person name="Drula E."/>
            <person name="Courty P.E."/>
            <person name="Kohler A."/>
            <person name="Kuo A."/>
            <person name="LaButti K."/>
            <person name="Pangilinan J."/>
            <person name="Lipzen A."/>
            <person name="Riley R."/>
            <person name="Andreopoulos W."/>
            <person name="He G."/>
            <person name="Johnson J."/>
            <person name="Nolan M."/>
            <person name="Tritt A."/>
            <person name="Barry K.W."/>
            <person name="Grigoriev I.V."/>
            <person name="Nagy L.G."/>
            <person name="Hibbett D."/>
            <person name="Henrissat B."/>
            <person name="Matheny P.B."/>
            <person name="Labbe J."/>
            <person name="Martin F.M."/>
        </authorList>
    </citation>
    <scope>NUCLEOTIDE SEQUENCE</scope>
    <source>
        <strain evidence="1">FP105234-sp</strain>
    </source>
</reference>
<organism evidence="1 2">
    <name type="scientific">Auriscalpium vulgare</name>
    <dbReference type="NCBI Taxonomy" id="40419"/>
    <lineage>
        <taxon>Eukaryota</taxon>
        <taxon>Fungi</taxon>
        <taxon>Dikarya</taxon>
        <taxon>Basidiomycota</taxon>
        <taxon>Agaricomycotina</taxon>
        <taxon>Agaricomycetes</taxon>
        <taxon>Russulales</taxon>
        <taxon>Auriscalpiaceae</taxon>
        <taxon>Auriscalpium</taxon>
    </lineage>
</organism>
<gene>
    <name evidence="1" type="ORF">FA95DRAFT_1684716</name>
</gene>
<evidence type="ECO:0000313" key="2">
    <source>
        <dbReference type="Proteomes" id="UP000814033"/>
    </source>
</evidence>
<evidence type="ECO:0000313" key="1">
    <source>
        <dbReference type="EMBL" id="KAI0038201.1"/>
    </source>
</evidence>
<protein>
    <submittedName>
        <fullName evidence="1">Uncharacterized protein</fullName>
    </submittedName>
</protein>
<sequence>MQCADKYLMRGSDISKSPYLLTLTSSLPPFTNPMPDIPEPRADPVRRATAPFDSDARADAVLCSCDGTHFLVSQHILSLASPVFADMFSLGGAAPNELLDGLPVVCMAEDAAALDLLLRWCYPIRAPPLGTSLARTWLLAAAMRKYGIDAFLDAVDDALRVHLASDPIGVLVIAVMLDLDDVTRKALRATLAMPLAKVAEAERPGLTDRILNILIRYYLACGAAASEVVRSGSFFPPVTIKSGSFALVSWNLFPDRPEYCTCAVSIVVPSQDATRRLYAPPFVSYFVDTARHALLHWPGMCAEDVASLYKMRLCLKCSVNERAYVEDMKKLIEGVIRHVNDAIDEVPIPMFF</sequence>